<keyword evidence="1" id="KW-0472">Membrane</keyword>
<organismHost>
    <name type="scientific">Crustacea</name>
    <name type="common">crustaceans</name>
    <dbReference type="NCBI Taxonomy" id="6657"/>
</organismHost>
<sequence length="64" mass="7288">MGQVGTSSTATVSAILLLLLFTLKREKSQRYSNSFLYFKQVHYSPLKGNMCFMARAYSVIEGRF</sequence>
<organism evidence="2">
    <name type="scientific">White spot syndrome virus</name>
    <name type="common">WSSV</name>
    <name type="synonym">White spot bacilliform virus</name>
    <dbReference type="NCBI Taxonomy" id="92652"/>
    <lineage>
        <taxon>Viruses</taxon>
        <taxon>Viruses incertae sedis</taxon>
        <taxon>Naldaviricetes</taxon>
        <taxon>Nimaviridae</taxon>
        <taxon>Whispovirus</taxon>
        <taxon>White spot syndrome virus</taxon>
    </lineage>
</organism>
<proteinExistence type="predicted"/>
<gene>
    <name evidence="2" type="primary">82</name>
</gene>
<name>A0A2U9G7Z0_WSSV</name>
<evidence type="ECO:0000313" key="2">
    <source>
        <dbReference type="EMBL" id="AWQ60688.1"/>
    </source>
</evidence>
<evidence type="ECO:0000256" key="1">
    <source>
        <dbReference type="SAM" id="Phobius"/>
    </source>
</evidence>
<keyword evidence="1" id="KW-0812">Transmembrane</keyword>
<dbReference type="EMBL" id="MG432475">
    <property type="protein sequence ID" value="AWQ60688.1"/>
    <property type="molecule type" value="Genomic_DNA"/>
</dbReference>
<reference evidence="2" key="2">
    <citation type="journal article" name="FEMS Microbiol. Lett.">
        <title>Molecular variability and genetic structure of white spot syndrome virus strains from northwest Mexico based on the analysis of genomes.</title>
        <authorList>
            <person name="Parrilla-Taylor D.P."/>
            <person name="Vibanco-Perez N."/>
            <person name="Duran-Avelar M.J."/>
            <person name="Gomez-Gil B."/>
            <person name="Llera-Herrera R."/>
            <person name="Vazquez-Juarez R."/>
        </authorList>
    </citation>
    <scope>NUCLEOTIDE SEQUENCE</scope>
    <source>
        <strain evidence="2">ACF2</strain>
        <strain evidence="3">GVE05</strain>
    </source>
</reference>
<feature type="transmembrane region" description="Helical" evidence="1">
    <location>
        <begin position="6"/>
        <end position="23"/>
    </location>
</feature>
<dbReference type="EMBL" id="MG432478">
    <property type="protein sequence ID" value="AWQ61997.1"/>
    <property type="molecule type" value="Genomic_DNA"/>
</dbReference>
<protein>
    <submittedName>
        <fullName evidence="2">Wsv082</fullName>
    </submittedName>
</protein>
<accession>A0A2U9G7Z0</accession>
<keyword evidence="1" id="KW-1133">Transmembrane helix</keyword>
<evidence type="ECO:0000313" key="3">
    <source>
        <dbReference type="EMBL" id="AWQ61997.1"/>
    </source>
</evidence>
<reference evidence="2" key="1">
    <citation type="submission" date="2017-11" db="EMBL/GenBank/DDBJ databases">
        <authorList>
            <person name="Parrilla Taylor D.P."/>
            <person name="Vibanco-Perez N."/>
            <person name="Duran-Avelar Md.J."/>
            <person name="Gomez-Gil B."/>
            <person name="Llera-Herrera R."/>
            <person name="Vazquez-Juarez R."/>
        </authorList>
    </citation>
    <scope>NUCLEOTIDE SEQUENCE</scope>
    <source>
        <strain evidence="2">ACF2</strain>
        <strain evidence="3">GVE05</strain>
    </source>
</reference>